<dbReference type="RefSeq" id="WP_129720708.1">
    <property type="nucleotide sequence ID" value="NZ_LR214986.1"/>
</dbReference>
<protein>
    <submittedName>
        <fullName evidence="3">Uncharacterized protein</fullName>
    </submittedName>
</protein>
<feature type="coiled-coil region" evidence="1">
    <location>
        <begin position="363"/>
        <end position="390"/>
    </location>
</feature>
<feature type="coiled-coil region" evidence="1">
    <location>
        <begin position="947"/>
        <end position="974"/>
    </location>
</feature>
<keyword evidence="3" id="KW-0614">Plasmid</keyword>
<keyword evidence="1" id="KW-0175">Coiled coil</keyword>
<proteinExistence type="predicted"/>
<feature type="region of interest" description="Disordered" evidence="2">
    <location>
        <begin position="485"/>
        <end position="512"/>
    </location>
</feature>
<reference evidence="3 4" key="1">
    <citation type="submission" date="2019-01" db="EMBL/GenBank/DDBJ databases">
        <authorList>
            <consortium name="Pathogen Informatics"/>
        </authorList>
    </citation>
    <scope>NUCLEOTIDE SEQUENCE [LARGE SCALE GENOMIC DNA]</scope>
    <source>
        <strain evidence="3 4">NCTC10142</strain>
        <plasmid evidence="4">13</plasmid>
    </source>
</reference>
<dbReference type="EMBL" id="LR214986">
    <property type="protein sequence ID" value="VEU64872.1"/>
    <property type="molecule type" value="Genomic_DNA"/>
</dbReference>
<evidence type="ECO:0000256" key="2">
    <source>
        <dbReference type="SAM" id="MobiDB-lite"/>
    </source>
</evidence>
<evidence type="ECO:0000256" key="1">
    <source>
        <dbReference type="SAM" id="Coils"/>
    </source>
</evidence>
<organism evidence="3 4">
    <name type="scientific">Mycoplasmopsis cynos</name>
    <dbReference type="NCBI Taxonomy" id="171284"/>
    <lineage>
        <taxon>Bacteria</taxon>
        <taxon>Bacillati</taxon>
        <taxon>Mycoplasmatota</taxon>
        <taxon>Mycoplasmoidales</taxon>
        <taxon>Metamycoplasmataceae</taxon>
        <taxon>Mycoplasmopsis</taxon>
    </lineage>
</organism>
<geneLocation type="plasmid" evidence="3 4">
    <name>13</name>
</geneLocation>
<evidence type="ECO:0000313" key="4">
    <source>
        <dbReference type="Proteomes" id="UP000289506"/>
    </source>
</evidence>
<name>A0A449AIV9_9BACT</name>
<dbReference type="Proteomes" id="UP000289506">
    <property type="component" value="Plasmid 13"/>
</dbReference>
<evidence type="ECO:0000313" key="3">
    <source>
        <dbReference type="EMBL" id="VEU64872.1"/>
    </source>
</evidence>
<accession>A0A449AIV9</accession>
<gene>
    <name evidence="3" type="ORF">NCTC10142_00638</name>
</gene>
<feature type="compositionally biased region" description="Basic and acidic residues" evidence="2">
    <location>
        <begin position="485"/>
        <end position="498"/>
    </location>
</feature>
<sequence>MHKRKQKKIFLGLSILSFLISGVATISTIWSSNKIFSEYDNLYKELKKARDLVILNQYKKKADVFLNNPVYKVFSKENAEEIKNVLEKIKVQIDKEIKVIISEIKSKSKKDKLNVDLLSSQNSLDKKRKIKENAIKLTEIELAKDRDLEKIEAKKLVERVKNSNKKKEFENRLFLAKNNSDFDLLIFDIEKELLSQGLNDYILAKKYALDAKIKVSKLKTSEKNKLSKLIKDSKTTSSLFDNEIIINYEIIKLNLKKQVEERIQNIKDSIFKKSIQDLFDKAKTIRNFYDILNKINEYEFRDRADLEIDPKDKTDLLNKIDQIRKIITPSDDKLANDVDIKNIIDETILSLKNSIARVKKDDVFNKKDELDKLKIKLIELKNEIDNIKNTEVLEFEKIKKELAKRLAKSKDDQSIEDTKLYIKKAKLKKKASELPYPNGVDSVAIYEINSRINSAKKDNLKSIEDLISKLPKKISEAKKLIEEVKQSGKDTNGERSKDLNNQLSRSVDDEDFDKLNENIQKAKSQSDEEYKKDLARRLKDQVDGLHYPKNAVAKENLKAQIDKLTDQKLTDFSKTLDQIAKNVELVKSSIDSIPKRNDEDQKAINEFNKIFSTADNVKKLKDLKKLVDNYSDIANKLNLFTPYDSLETYQEDLISANNALNELKLLLWSKLAKITRFNSQQALRKLIDANFDLYNETKKFSGDILAAVHFLNEARSKTDIKQINEIKNKIQLYKDQLIRFWTQEKGDFLKNNKDSWITSIPEADSNPNLEKYRFLSYKLLLKKLRTRQNSEQVKKIVDVEIDQYKALIEFKKAYDQAKNSIPNNVYESLKTLILNVPENATKSDMDRFIKYLGQRIEKNGDVTSGFYLDAKYLLDFLNNYANNKMYKDHYKALFDKIGAAENGKSYDENIIKKIDNFRKEMKELLYKLNAIAELEKKKAPLFEELKKHKDSADKKELLNQLKDANNAVDIDKIKERINLISQKEKLKTEISNLELFDLSGHQGRNGLSSSQLSMLNMRITKATTSQELNNIENDINKQKTAEINDLAIEKSNGGTIIDLQNGTSRYEDYSEMKKFLISIISGIKTIKGLENSRAQSQFTEEGTKLQNKILSTKNVEDYKKVKQEAEAFAKKWEAGATRNWVRFFVERVEKHSNQSPQEAGPFPVNVEASLIDSIKRTFNNPGTTREKAIEAENGYLKTIYFNARRLKKLDYDYLQFIKDLKQNPFLDDNELSRLDAQYNRFKQAPSIEAKENVALSIERSLVGGRIDIIDLWRKSSQKEFVDWWVDTIVNAPENIISQESKYTWIDRITLTIDERKEVAKSLWEEFKKQYPSLLSGHQLDSQGFPQRFAPSFR</sequence>